<dbReference type="InterPro" id="IPR011990">
    <property type="entry name" value="TPR-like_helical_dom_sf"/>
</dbReference>
<dbReference type="PANTHER" id="PTHR12558:SF33">
    <property type="entry name" value="BLL7664 PROTEIN"/>
    <property type="match status" value="1"/>
</dbReference>
<dbReference type="GO" id="GO:0006355">
    <property type="term" value="P:regulation of DNA-templated transcription"/>
    <property type="evidence" value="ECO:0007669"/>
    <property type="project" value="InterPro"/>
</dbReference>
<evidence type="ECO:0000313" key="6">
    <source>
        <dbReference type="Proteomes" id="UP000321085"/>
    </source>
</evidence>
<dbReference type="Proteomes" id="UP000321085">
    <property type="component" value="Unassembled WGS sequence"/>
</dbReference>
<dbReference type="OrthoDB" id="9807521at2"/>
<evidence type="ECO:0000256" key="3">
    <source>
        <dbReference type="PROSITE-ProRule" id="PRU01091"/>
    </source>
</evidence>
<feature type="DNA-binding region" description="OmpR/PhoB-type" evidence="3">
    <location>
        <begin position="1"/>
        <end position="98"/>
    </location>
</feature>
<dbReference type="InterPro" id="IPR019734">
    <property type="entry name" value="TPR_rpt"/>
</dbReference>
<dbReference type="AlphaFoldDB" id="A0A512C074"/>
<evidence type="ECO:0000256" key="2">
    <source>
        <dbReference type="PROSITE-ProRule" id="PRU00339"/>
    </source>
</evidence>
<keyword evidence="6" id="KW-1185">Reference proteome</keyword>
<feature type="repeat" description="TPR" evidence="2">
    <location>
        <begin position="459"/>
        <end position="492"/>
    </location>
</feature>
<dbReference type="InterPro" id="IPR036388">
    <property type="entry name" value="WH-like_DNA-bd_sf"/>
</dbReference>
<dbReference type="SMART" id="SM00862">
    <property type="entry name" value="Trans_reg_C"/>
    <property type="match status" value="1"/>
</dbReference>
<feature type="domain" description="OmpR/PhoB-type" evidence="4">
    <location>
        <begin position="1"/>
        <end position="98"/>
    </location>
</feature>
<keyword evidence="2" id="KW-0802">TPR repeat</keyword>
<dbReference type="Pfam" id="PF00486">
    <property type="entry name" value="Trans_reg_C"/>
    <property type="match status" value="1"/>
</dbReference>
<evidence type="ECO:0000313" key="5">
    <source>
        <dbReference type="EMBL" id="GEO17614.1"/>
    </source>
</evidence>
<sequence>MRYLFDDFVLDPDCRELHRAGDRIELEPQVFDLLEFLIRTRDRVASRDDLLDAVWQGRIVSESTLSSRINAARAAIGDSGTKQSLIRTLPRKGVRFVGDIREEHERQPKTELEPVPRHVTFEDSVAKIPSIAVLPFDNMSGHQEDTYFADGIAEEIITGLAQCSGLTVVARNSSFTFRGRSVDVRKIRDELGVSYVLEGSVRRSAKRLRITAQLIDARSGGHLWADRFDGDFRDVFELQDRITESVVAVIEPKLLFTEADRVRRRPPQSLNAYDLYLRGLSLINEYTAEATFEALHCFDKALEYDPTYAQAMAASACYRGLSLFQGWAGQVEEPKSRSVQVARDAIAIAPNDPHVLWMAAFAIWVLAKDGPRAQELFRRSLSINQNSEIAMTLAGWVEAANGNPAAGRELIAKARHLNPTPPTPWVALAGMAFTYIVEGKYAEAVGWAEQAVDQNRRFALALRSLAVALVKMGEMDRARLIVSEILKIEPDATAACLPERMPDVGEPMLQTYIEALGRAGLPK</sequence>
<name>A0A512C074_9HYPH</name>
<reference evidence="5 6" key="1">
    <citation type="submission" date="2019-07" db="EMBL/GenBank/DDBJ databases">
        <title>Whole genome shotgun sequence of Microvirga aerophila NBRC 106136.</title>
        <authorList>
            <person name="Hosoyama A."/>
            <person name="Uohara A."/>
            <person name="Ohji S."/>
            <person name="Ichikawa N."/>
        </authorList>
    </citation>
    <scope>NUCLEOTIDE SEQUENCE [LARGE SCALE GENOMIC DNA]</scope>
    <source>
        <strain evidence="5 6">NBRC 106136</strain>
    </source>
</reference>
<dbReference type="Gene3D" id="1.10.10.10">
    <property type="entry name" value="Winged helix-like DNA-binding domain superfamily/Winged helix DNA-binding domain"/>
    <property type="match status" value="1"/>
</dbReference>
<dbReference type="PANTHER" id="PTHR12558">
    <property type="entry name" value="CELL DIVISION CYCLE 16,23,27"/>
    <property type="match status" value="1"/>
</dbReference>
<accession>A0A512C074</accession>
<dbReference type="SUPFAM" id="SSF48452">
    <property type="entry name" value="TPR-like"/>
    <property type="match status" value="1"/>
</dbReference>
<dbReference type="EMBL" id="BJYU01000115">
    <property type="protein sequence ID" value="GEO17614.1"/>
    <property type="molecule type" value="Genomic_DNA"/>
</dbReference>
<dbReference type="Gene3D" id="1.25.40.10">
    <property type="entry name" value="Tetratricopeptide repeat domain"/>
    <property type="match status" value="1"/>
</dbReference>
<organism evidence="5 6">
    <name type="scientific">Microvirga aerophila</name>
    <dbReference type="NCBI Taxonomy" id="670291"/>
    <lineage>
        <taxon>Bacteria</taxon>
        <taxon>Pseudomonadati</taxon>
        <taxon>Pseudomonadota</taxon>
        <taxon>Alphaproteobacteria</taxon>
        <taxon>Hyphomicrobiales</taxon>
        <taxon>Methylobacteriaceae</taxon>
        <taxon>Microvirga</taxon>
    </lineage>
</organism>
<evidence type="ECO:0000256" key="1">
    <source>
        <dbReference type="ARBA" id="ARBA00023125"/>
    </source>
</evidence>
<dbReference type="PROSITE" id="PS50005">
    <property type="entry name" value="TPR"/>
    <property type="match status" value="1"/>
</dbReference>
<dbReference type="Gene3D" id="3.40.50.10070">
    <property type="entry name" value="TolB, N-terminal domain"/>
    <property type="match status" value="1"/>
</dbReference>
<dbReference type="RefSeq" id="WP_114188899.1">
    <property type="nucleotide sequence ID" value="NZ_BJYU01000115.1"/>
</dbReference>
<evidence type="ECO:0000259" key="4">
    <source>
        <dbReference type="PROSITE" id="PS51755"/>
    </source>
</evidence>
<comment type="caution">
    <text evidence="5">The sequence shown here is derived from an EMBL/GenBank/DDBJ whole genome shotgun (WGS) entry which is preliminary data.</text>
</comment>
<keyword evidence="1 3" id="KW-0238">DNA-binding</keyword>
<dbReference type="InterPro" id="IPR001867">
    <property type="entry name" value="OmpR/PhoB-type_DNA-bd"/>
</dbReference>
<dbReference type="GO" id="GO:0000160">
    <property type="term" value="P:phosphorelay signal transduction system"/>
    <property type="evidence" value="ECO:0007669"/>
    <property type="project" value="InterPro"/>
</dbReference>
<dbReference type="SUPFAM" id="SSF46894">
    <property type="entry name" value="C-terminal effector domain of the bipartite response regulators"/>
    <property type="match status" value="1"/>
</dbReference>
<gene>
    <name evidence="5" type="ORF">MAE02_53100</name>
</gene>
<dbReference type="InterPro" id="IPR016032">
    <property type="entry name" value="Sig_transdc_resp-reg_C-effctor"/>
</dbReference>
<proteinExistence type="predicted"/>
<dbReference type="CDD" id="cd00383">
    <property type="entry name" value="trans_reg_C"/>
    <property type="match status" value="1"/>
</dbReference>
<dbReference type="PROSITE" id="PS51755">
    <property type="entry name" value="OMPR_PHOB"/>
    <property type="match status" value="1"/>
</dbReference>
<dbReference type="Pfam" id="PF14559">
    <property type="entry name" value="TPR_19"/>
    <property type="match status" value="1"/>
</dbReference>
<dbReference type="GO" id="GO:0003677">
    <property type="term" value="F:DNA binding"/>
    <property type="evidence" value="ECO:0007669"/>
    <property type="project" value="UniProtKB-UniRule"/>
</dbReference>
<protein>
    <recommendedName>
        <fullName evidence="4">OmpR/PhoB-type domain-containing protein</fullName>
    </recommendedName>
</protein>
<dbReference type="SMART" id="SM00028">
    <property type="entry name" value="TPR"/>
    <property type="match status" value="3"/>
</dbReference>